<organism evidence="1 2">
    <name type="scientific">Hymenochirus boettgeri</name>
    <name type="common">Congo dwarf clawed frog</name>
    <dbReference type="NCBI Taxonomy" id="247094"/>
    <lineage>
        <taxon>Eukaryota</taxon>
        <taxon>Metazoa</taxon>
        <taxon>Chordata</taxon>
        <taxon>Craniata</taxon>
        <taxon>Vertebrata</taxon>
        <taxon>Euteleostomi</taxon>
        <taxon>Amphibia</taxon>
        <taxon>Batrachia</taxon>
        <taxon>Anura</taxon>
        <taxon>Pipoidea</taxon>
        <taxon>Pipidae</taxon>
        <taxon>Pipinae</taxon>
        <taxon>Hymenochirus</taxon>
    </lineage>
</organism>
<dbReference type="Proteomes" id="UP000812440">
    <property type="component" value="Chromosome 7"/>
</dbReference>
<accession>A0A8T2ILP0</accession>
<protein>
    <submittedName>
        <fullName evidence="1">Uncharacterized protein</fullName>
    </submittedName>
</protein>
<sequence>MLLTTFQVDFTINMFQVVIWSRVSRFSSFVHLQLLQIYCYLLDHCKVQSIPLTKLFYHWAISTFNKQINFTLTETFHVL</sequence>
<evidence type="ECO:0000313" key="2">
    <source>
        <dbReference type="Proteomes" id="UP000812440"/>
    </source>
</evidence>
<keyword evidence="2" id="KW-1185">Reference proteome</keyword>
<gene>
    <name evidence="1" type="ORF">GDO86_012210</name>
</gene>
<dbReference type="EMBL" id="JAACNH010000008">
    <property type="protein sequence ID" value="KAG8433759.1"/>
    <property type="molecule type" value="Genomic_DNA"/>
</dbReference>
<reference evidence="1" key="1">
    <citation type="thesis" date="2020" institute="ProQuest LLC" country="789 East Eisenhower Parkway, Ann Arbor, MI, USA">
        <title>Comparative Genomics and Chromosome Evolution.</title>
        <authorList>
            <person name="Mudd A.B."/>
        </authorList>
    </citation>
    <scope>NUCLEOTIDE SEQUENCE</scope>
    <source>
        <strain evidence="1">Female2</strain>
        <tissue evidence="1">Blood</tissue>
    </source>
</reference>
<comment type="caution">
    <text evidence="1">The sequence shown here is derived from an EMBL/GenBank/DDBJ whole genome shotgun (WGS) entry which is preliminary data.</text>
</comment>
<dbReference type="AlphaFoldDB" id="A0A8T2ILP0"/>
<proteinExistence type="predicted"/>
<name>A0A8T2ILP0_9PIPI</name>
<evidence type="ECO:0000313" key="1">
    <source>
        <dbReference type="EMBL" id="KAG8433759.1"/>
    </source>
</evidence>